<comment type="caution">
    <text evidence="8">The sequence shown here is derived from an EMBL/GenBank/DDBJ whole genome shotgun (WGS) entry which is preliminary data.</text>
</comment>
<dbReference type="InterPro" id="IPR024371">
    <property type="entry name" value="AcetylCoA_trans_1-like"/>
</dbReference>
<dbReference type="RefSeq" id="WP_107941916.1">
    <property type="nucleotide sequence ID" value="NZ_QANS01000014.1"/>
</dbReference>
<feature type="transmembrane region" description="Helical" evidence="6">
    <location>
        <begin position="166"/>
        <end position="186"/>
    </location>
</feature>
<protein>
    <submittedName>
        <fullName evidence="8">MFS transporter</fullName>
    </submittedName>
</protein>
<comment type="subcellular location">
    <subcellularLocation>
        <location evidence="1">Membrane</location>
        <topology evidence="1">Multi-pass membrane protein</topology>
    </subcellularLocation>
</comment>
<evidence type="ECO:0000256" key="3">
    <source>
        <dbReference type="ARBA" id="ARBA00022692"/>
    </source>
</evidence>
<dbReference type="GO" id="GO:0008521">
    <property type="term" value="F:acetyl-CoA transmembrane transporter activity"/>
    <property type="evidence" value="ECO:0007669"/>
    <property type="project" value="InterPro"/>
</dbReference>
<name>A0A2T5MB22_9GAMM</name>
<feature type="transmembrane region" description="Helical" evidence="6">
    <location>
        <begin position="75"/>
        <end position="94"/>
    </location>
</feature>
<dbReference type="SUPFAM" id="SSF103473">
    <property type="entry name" value="MFS general substrate transporter"/>
    <property type="match status" value="1"/>
</dbReference>
<feature type="transmembrane region" description="Helical" evidence="6">
    <location>
        <begin position="37"/>
        <end position="54"/>
    </location>
</feature>
<feature type="transmembrane region" description="Helical" evidence="6">
    <location>
        <begin position="245"/>
        <end position="266"/>
    </location>
</feature>
<evidence type="ECO:0000256" key="6">
    <source>
        <dbReference type="SAM" id="Phobius"/>
    </source>
</evidence>
<keyword evidence="5 6" id="KW-0472">Membrane</keyword>
<accession>A0A2T5MB22</accession>
<keyword evidence="4 6" id="KW-1133">Transmembrane helix</keyword>
<gene>
    <name evidence="8" type="ORF">CJD38_18205</name>
</gene>
<feature type="transmembrane region" description="Helical" evidence="6">
    <location>
        <begin position="366"/>
        <end position="390"/>
    </location>
</feature>
<evidence type="ECO:0000256" key="1">
    <source>
        <dbReference type="ARBA" id="ARBA00004141"/>
    </source>
</evidence>
<dbReference type="PANTHER" id="PTHR12778:SF10">
    <property type="entry name" value="MAJOR FACILITATOR SUPERFAMILY DOMAIN-CONTAINING PROTEIN 3"/>
    <property type="match status" value="1"/>
</dbReference>
<sequence length="411" mass="44034">MKTSHKLALIGTLYVSEGLPFGFFTQALPVLLRQSGLSLTQIGFASLLALPWALKFMWAPMVDHNYSARFGQRKSWIIPAQLLTAAVLAWTAVLSPATDMALIFVVVALCNLFAATLDIATDALAVRLLSPAERGIGNGVQVAGYRIGMVISGGLLLIVFEQLGWALSFIFMAGLILLLTVPIFLYREPIPQVQVPTSKWSWSYFKQPGVMIWLGVILFYKLGDALGAGMIKPFMVDSGMTLAEIGWLIGTVGFAASLAGALLGGFLTSRFGHNRSMIAFGLLQVVGIIGYVMLAAGHLPKPLIYAIVTFENFAGGMATAAIFTMMMDACRKGSEGTDYTIQSCVFIIATGAATAVSGWLAQSFGYTSYFTLSAATALIAISPFVLAALGKGFLALQLNRLEQSEQIVISR</sequence>
<feature type="domain" description="Major facilitator superfamily (MFS) profile" evidence="7">
    <location>
        <begin position="6"/>
        <end position="391"/>
    </location>
</feature>
<evidence type="ECO:0000313" key="9">
    <source>
        <dbReference type="Proteomes" id="UP000244248"/>
    </source>
</evidence>
<dbReference type="GO" id="GO:0016020">
    <property type="term" value="C:membrane"/>
    <property type="evidence" value="ECO:0007669"/>
    <property type="project" value="UniProtKB-SubCell"/>
</dbReference>
<dbReference type="InterPro" id="IPR004752">
    <property type="entry name" value="AmpG_permease/AT-1"/>
</dbReference>
<dbReference type="CDD" id="cd17485">
    <property type="entry name" value="MFS_MFSD3"/>
    <property type="match status" value="1"/>
</dbReference>
<feature type="transmembrane region" description="Helical" evidence="6">
    <location>
        <begin position="278"/>
        <end position="297"/>
    </location>
</feature>
<dbReference type="Pfam" id="PF07690">
    <property type="entry name" value="MFS_1"/>
    <property type="match status" value="1"/>
</dbReference>
<dbReference type="PANTHER" id="PTHR12778">
    <property type="entry name" value="SOLUTE CARRIER FAMILY 33 ACETYL-COA TRANSPORTER -RELATED"/>
    <property type="match status" value="1"/>
</dbReference>
<feature type="transmembrane region" description="Helical" evidence="6">
    <location>
        <begin position="339"/>
        <end position="360"/>
    </location>
</feature>
<feature type="transmembrane region" description="Helical" evidence="6">
    <location>
        <begin position="142"/>
        <end position="160"/>
    </location>
</feature>
<feature type="transmembrane region" description="Helical" evidence="6">
    <location>
        <begin position="207"/>
        <end position="225"/>
    </location>
</feature>
<dbReference type="Pfam" id="PF13000">
    <property type="entry name" value="Acatn"/>
    <property type="match status" value="1"/>
</dbReference>
<dbReference type="PROSITE" id="PS50850">
    <property type="entry name" value="MFS"/>
    <property type="match status" value="1"/>
</dbReference>
<keyword evidence="3 6" id="KW-0812">Transmembrane</keyword>
<evidence type="ECO:0000259" key="7">
    <source>
        <dbReference type="PROSITE" id="PS50850"/>
    </source>
</evidence>
<evidence type="ECO:0000256" key="2">
    <source>
        <dbReference type="ARBA" id="ARBA00022448"/>
    </source>
</evidence>
<dbReference type="InterPro" id="IPR020846">
    <property type="entry name" value="MFS_dom"/>
</dbReference>
<dbReference type="InterPro" id="IPR036259">
    <property type="entry name" value="MFS_trans_sf"/>
</dbReference>
<dbReference type="Proteomes" id="UP000244248">
    <property type="component" value="Unassembled WGS sequence"/>
</dbReference>
<dbReference type="Gene3D" id="1.20.1250.20">
    <property type="entry name" value="MFS general substrate transporter like domains"/>
    <property type="match status" value="2"/>
</dbReference>
<dbReference type="GO" id="GO:0035348">
    <property type="term" value="P:acetyl-CoA transmembrane transport"/>
    <property type="evidence" value="ECO:0007669"/>
    <property type="project" value="InterPro"/>
</dbReference>
<keyword evidence="2" id="KW-0813">Transport</keyword>
<dbReference type="EMBL" id="QANS01000014">
    <property type="protein sequence ID" value="PTU27712.1"/>
    <property type="molecule type" value="Genomic_DNA"/>
</dbReference>
<dbReference type="InterPro" id="IPR011701">
    <property type="entry name" value="MFS"/>
</dbReference>
<feature type="transmembrane region" description="Helical" evidence="6">
    <location>
        <begin position="303"/>
        <end position="327"/>
    </location>
</feature>
<reference evidence="8 9" key="1">
    <citation type="submission" date="2018-04" db="EMBL/GenBank/DDBJ databases">
        <title>Novel species isolated from glacier.</title>
        <authorList>
            <person name="Liu Q."/>
            <person name="Xin Y.-H."/>
        </authorList>
    </citation>
    <scope>NUCLEOTIDE SEQUENCE [LARGE SCALE GENOMIC DNA]</scope>
    <source>
        <strain evidence="8 9">GT1R17</strain>
    </source>
</reference>
<evidence type="ECO:0000256" key="4">
    <source>
        <dbReference type="ARBA" id="ARBA00022989"/>
    </source>
</evidence>
<feature type="transmembrane region" description="Helical" evidence="6">
    <location>
        <begin position="100"/>
        <end position="121"/>
    </location>
</feature>
<organism evidence="8 9">
    <name type="scientific">Stenotrophobium rhamnosiphilum</name>
    <dbReference type="NCBI Taxonomy" id="2029166"/>
    <lineage>
        <taxon>Bacteria</taxon>
        <taxon>Pseudomonadati</taxon>
        <taxon>Pseudomonadota</taxon>
        <taxon>Gammaproteobacteria</taxon>
        <taxon>Nevskiales</taxon>
        <taxon>Nevskiaceae</taxon>
        <taxon>Stenotrophobium</taxon>
    </lineage>
</organism>
<dbReference type="AlphaFoldDB" id="A0A2T5MB22"/>
<proteinExistence type="predicted"/>
<keyword evidence="9" id="KW-1185">Reference proteome</keyword>
<evidence type="ECO:0000256" key="5">
    <source>
        <dbReference type="ARBA" id="ARBA00023136"/>
    </source>
</evidence>
<evidence type="ECO:0000313" key="8">
    <source>
        <dbReference type="EMBL" id="PTU27712.1"/>
    </source>
</evidence>